<dbReference type="Pfam" id="PF02525">
    <property type="entry name" value="Flavodoxin_2"/>
    <property type="match status" value="1"/>
</dbReference>
<protein>
    <submittedName>
        <fullName evidence="3">Potassium transporter KefG</fullName>
    </submittedName>
</protein>
<dbReference type="Gene3D" id="3.40.50.360">
    <property type="match status" value="1"/>
</dbReference>
<keyword evidence="1" id="KW-0560">Oxidoreductase</keyword>
<reference evidence="4" key="1">
    <citation type="journal article" date="2020" name="Int. J. Syst. Evol. Microbiol.">
        <title>Alteromonas alba sp. nov., a marine bacterium isolated from the seawater of the West Pacific Ocean.</title>
        <authorList>
            <person name="Sun C."/>
            <person name="Wu Y.-H."/>
            <person name="Xamxidin M."/>
            <person name="Cheng H."/>
            <person name="Xu X.-W."/>
        </authorList>
    </citation>
    <scope>NUCLEOTIDE SEQUENCE [LARGE SCALE GENOMIC DNA]</scope>
    <source>
        <strain evidence="4">190</strain>
    </source>
</reference>
<dbReference type="InterPro" id="IPR003680">
    <property type="entry name" value="Flavodoxin_fold"/>
</dbReference>
<dbReference type="GO" id="GO:0009055">
    <property type="term" value="F:electron transfer activity"/>
    <property type="evidence" value="ECO:0007669"/>
    <property type="project" value="TreeGrafter"/>
</dbReference>
<dbReference type="GO" id="GO:0010181">
    <property type="term" value="F:FMN binding"/>
    <property type="evidence" value="ECO:0007669"/>
    <property type="project" value="TreeGrafter"/>
</dbReference>
<keyword evidence="4" id="KW-1185">Reference proteome</keyword>
<dbReference type="EMBL" id="PVNP01000117">
    <property type="protein sequence ID" value="PRO73417.1"/>
    <property type="molecule type" value="Genomic_DNA"/>
</dbReference>
<evidence type="ECO:0000313" key="4">
    <source>
        <dbReference type="Proteomes" id="UP000238949"/>
    </source>
</evidence>
<dbReference type="RefSeq" id="WP_105934702.1">
    <property type="nucleotide sequence ID" value="NZ_PVNP01000117.1"/>
</dbReference>
<dbReference type="InterPro" id="IPR029039">
    <property type="entry name" value="Flavoprotein-like_sf"/>
</dbReference>
<evidence type="ECO:0000259" key="2">
    <source>
        <dbReference type="Pfam" id="PF02525"/>
    </source>
</evidence>
<dbReference type="InterPro" id="IPR046980">
    <property type="entry name" value="KefG/KefF"/>
</dbReference>
<name>A0A2S9VAC1_9ALTE</name>
<dbReference type="OrthoDB" id="9798454at2"/>
<evidence type="ECO:0000256" key="1">
    <source>
        <dbReference type="ARBA" id="ARBA00023002"/>
    </source>
</evidence>
<gene>
    <name evidence="3" type="ORF">C6Y40_11445</name>
</gene>
<dbReference type="Proteomes" id="UP000238949">
    <property type="component" value="Unassembled WGS sequence"/>
</dbReference>
<sequence length="210" mass="23987">MSTEASSPSRHILLLFAHPSQARSEVNSVLFNAAKKHTAVTAVDLYAEYPDFNISIEREQQRLLEHDVIIFQFPMYWYSTPALLKEWQDLVLEYGFAYGKGGDALKGKQFLCAVSAGGREEAYQTDGFNHFTLRQLLQPLEQMASITQLTFLAPFALFGSRTAKEEHRITLHSAVWTKLLDSLAQDTLDITKARQLENLTRYFDEQDLHK</sequence>
<dbReference type="AlphaFoldDB" id="A0A2S9VAC1"/>
<accession>A0A2S9VAC1</accession>
<dbReference type="GO" id="GO:0003955">
    <property type="term" value="F:NAD(P)H dehydrogenase (quinone) activity"/>
    <property type="evidence" value="ECO:0007669"/>
    <property type="project" value="TreeGrafter"/>
</dbReference>
<feature type="domain" description="Flavodoxin-like fold" evidence="2">
    <location>
        <begin position="11"/>
        <end position="173"/>
    </location>
</feature>
<dbReference type="PANTHER" id="PTHR47307">
    <property type="entry name" value="GLUTATHIONE-REGULATED POTASSIUM-EFFLUX SYSTEM ANCILLARY PROTEIN KEFG"/>
    <property type="match status" value="1"/>
</dbReference>
<evidence type="ECO:0000313" key="3">
    <source>
        <dbReference type="EMBL" id="PRO73417.1"/>
    </source>
</evidence>
<proteinExistence type="predicted"/>
<dbReference type="SUPFAM" id="SSF52218">
    <property type="entry name" value="Flavoproteins"/>
    <property type="match status" value="1"/>
</dbReference>
<comment type="caution">
    <text evidence="3">The sequence shown here is derived from an EMBL/GenBank/DDBJ whole genome shotgun (WGS) entry which is preliminary data.</text>
</comment>
<organism evidence="3 4">
    <name type="scientific">Alteromonas alba</name>
    <dbReference type="NCBI Taxonomy" id="2079529"/>
    <lineage>
        <taxon>Bacteria</taxon>
        <taxon>Pseudomonadati</taxon>
        <taxon>Pseudomonadota</taxon>
        <taxon>Gammaproteobacteria</taxon>
        <taxon>Alteromonadales</taxon>
        <taxon>Alteromonadaceae</taxon>
        <taxon>Alteromonas/Salinimonas group</taxon>
        <taxon>Alteromonas</taxon>
    </lineage>
</organism>
<dbReference type="PANTHER" id="PTHR47307:SF1">
    <property type="entry name" value="GLUTATHIONE-REGULATED POTASSIUM-EFFLUX SYSTEM ANCILLARY PROTEIN KEFG"/>
    <property type="match status" value="1"/>
</dbReference>